<dbReference type="PRINTS" id="PR01537">
    <property type="entry name" value="INTRLKN1R1F"/>
</dbReference>
<dbReference type="GO" id="GO:0005886">
    <property type="term" value="C:plasma membrane"/>
    <property type="evidence" value="ECO:0000318"/>
    <property type="project" value="GO_Central"/>
</dbReference>
<evidence type="ECO:0000256" key="4">
    <source>
        <dbReference type="ARBA" id="ARBA00022729"/>
    </source>
</evidence>
<keyword evidence="9" id="KW-1015">Disulfide bond</keyword>
<dbReference type="Bgee" id="ENSXETG00000031567">
    <property type="expression patterns" value="Expressed in liver and 6 other cell types or tissues"/>
</dbReference>
<dbReference type="FunFam" id="2.60.40.10:FF:001504">
    <property type="entry name" value="Interleukin 18 receptor accessory protein"/>
    <property type="match status" value="1"/>
</dbReference>
<feature type="transmembrane region" description="Helical" evidence="13">
    <location>
        <begin position="348"/>
        <end position="372"/>
    </location>
</feature>
<dbReference type="Xenbase" id="XB-GENE-480054">
    <property type="gene designation" value="il18rap"/>
</dbReference>
<dbReference type="GO" id="GO:0009986">
    <property type="term" value="C:cell surface"/>
    <property type="evidence" value="ECO:0000318"/>
    <property type="project" value="GO_Central"/>
</dbReference>
<sequence length="564" mass="65192">MPWICWVILFYTVKYTPATEAIPYDFLNCLMKVQTYRYQIFEKEKVFIPCARPDQEQRSTPVCENCIQWYLEKGFGDLDEIGMSNYENITKKGNTLLFSSAEIQNSGMYICKVENVCLRIILDVRTKDICLPYEPSSKYIILNLKNNISCPSQHCHHGLNKSKVKWYKDGKEIIERITRRSLKLTGDAIVFTQTYEPDGGLYTCDYSLYINESQWTVRATIDVEVGAKETEKKPEILHPKDGEHIEAELGKPLKLHCRVVFGFERYLNPVINWIKLHPGSREEKLDHTHLEVPKQHVTGVGTTYILTSTLQKVSVDDFNSTFLCHVRNSKGNATSVIKLIRKQTDIVFLVYILCVSVLLLLMLLVGSGLIYLHWTEIVLLYRNYLAKDETLGDDKDFDAFVSYAKHNSDFHEETFEDSHDEEVFATQFLPSVLEDKYHFKLCLLERDILPGGAYVEDVVKIIKRSRRLIAILSQRYITSPSVFELQAAITCTLEEEPIKLILIQLSPFKEPKSLPHIVKKALNALPTVEWKGNSDYSPSIDTKFWNKVRYQMPVKRQKKIGFLI</sequence>
<dbReference type="Ensembl" id="ENSXETT00000061216">
    <property type="protein sequence ID" value="ENSXETP00000063019"/>
    <property type="gene ID" value="ENSXETG00000031567"/>
</dbReference>
<dbReference type="GeneTree" id="ENSGT01090000259985"/>
<evidence type="ECO:0000256" key="8">
    <source>
        <dbReference type="ARBA" id="ARBA00023136"/>
    </source>
</evidence>
<dbReference type="PANTHER" id="PTHR11890">
    <property type="entry name" value="INTERLEUKIN-1 RECEPTOR FAMILY MEMBER"/>
    <property type="match status" value="1"/>
</dbReference>
<dbReference type="GO" id="GO:0004908">
    <property type="term" value="F:interleukin-1 receptor activity"/>
    <property type="evidence" value="ECO:0007669"/>
    <property type="project" value="InterPro"/>
</dbReference>
<dbReference type="Reactome" id="R-XTR-9012546">
    <property type="pathway name" value="Interleukin-18 signaling"/>
</dbReference>
<dbReference type="SUPFAM" id="SSF48726">
    <property type="entry name" value="Immunoglobulin"/>
    <property type="match status" value="3"/>
</dbReference>
<evidence type="ECO:0000256" key="13">
    <source>
        <dbReference type="SAM" id="Phobius"/>
    </source>
</evidence>
<feature type="domain" description="Ig-like" evidence="16">
    <location>
        <begin position="17"/>
        <end position="115"/>
    </location>
</feature>
<reference evidence="17" key="1">
    <citation type="journal article" date="2010" name="Science">
        <title>The genome of the Western clawed frog Xenopus tropicalis.</title>
        <authorList>
            <person name="Hellsten U."/>
            <person name="Harland R.M."/>
            <person name="Gilchrist M.J."/>
            <person name="Hendrix D."/>
            <person name="Jurka J."/>
            <person name="Kapitonov V."/>
            <person name="Ovcharenko I."/>
            <person name="Putnam N.H."/>
            <person name="Shu S."/>
            <person name="Taher L."/>
            <person name="Blitz I.L."/>
            <person name="Blumberg B."/>
            <person name="Dichmann D.S."/>
            <person name="Dubchak I."/>
            <person name="Amaya E."/>
            <person name="Detter J.C."/>
            <person name="Fletcher R."/>
            <person name="Gerhard D.S."/>
            <person name="Goodstein D."/>
            <person name="Graves T."/>
            <person name="Grigoriev I.V."/>
            <person name="Grimwood J."/>
            <person name="Kawashima T."/>
            <person name="Lindquist E."/>
            <person name="Lucas S.M."/>
            <person name="Mead P.E."/>
            <person name="Mitros T."/>
            <person name="Ogino H."/>
            <person name="Ohta Y."/>
            <person name="Poliakov A.V."/>
            <person name="Pollet N."/>
            <person name="Robert J."/>
            <person name="Salamov A."/>
            <person name="Sater A.K."/>
            <person name="Schmutz J."/>
            <person name="Terry A."/>
            <person name="Vize P.D."/>
            <person name="Warren W.C."/>
            <person name="Wells D."/>
            <person name="Wills A."/>
            <person name="Wilson R.K."/>
            <person name="Zimmerman L.B."/>
            <person name="Zorn A.M."/>
            <person name="Grainger R."/>
            <person name="Grammer T."/>
            <person name="Khokha M.K."/>
            <person name="Richardson P.M."/>
            <person name="Rokhsar D.S."/>
        </authorList>
    </citation>
    <scope>NUCLEOTIDE SEQUENCE [LARGE SCALE GENOMIC DNA]</scope>
    <source>
        <strain evidence="17">Nigerian</strain>
    </source>
</reference>
<dbReference type="Proteomes" id="UP000008143">
    <property type="component" value="Chromosome 2"/>
</dbReference>
<accession>A0A6I8PS39</accession>
<evidence type="ECO:0000256" key="11">
    <source>
        <dbReference type="ARBA" id="ARBA00023180"/>
    </source>
</evidence>
<keyword evidence="18" id="KW-1185">Reference proteome</keyword>
<dbReference type="InterPro" id="IPR036179">
    <property type="entry name" value="Ig-like_dom_sf"/>
</dbReference>
<keyword evidence="4 14" id="KW-0732">Signal</keyword>
<name>A0A6I8PS39_XENTR</name>
<protein>
    <submittedName>
        <fullName evidence="17 19">Interleukin-18 receptor accessory protein</fullName>
    </submittedName>
</protein>
<reference evidence="17" key="2">
    <citation type="submission" date="2020-05" db="UniProtKB">
        <authorList>
            <consortium name="Ensembl"/>
        </authorList>
    </citation>
    <scope>IDENTIFICATION</scope>
</reference>
<dbReference type="PANTHER" id="PTHR11890:SF23">
    <property type="entry name" value="INTERLEUKIN-18 RECEPTOR ACCESSORY PROTEIN"/>
    <property type="match status" value="1"/>
</dbReference>
<organism evidence="17">
    <name type="scientific">Xenopus tropicalis</name>
    <name type="common">Western clawed frog</name>
    <name type="synonym">Silurana tropicalis</name>
    <dbReference type="NCBI Taxonomy" id="8364"/>
    <lineage>
        <taxon>Eukaryota</taxon>
        <taxon>Metazoa</taxon>
        <taxon>Chordata</taxon>
        <taxon>Craniata</taxon>
        <taxon>Vertebrata</taxon>
        <taxon>Euteleostomi</taxon>
        <taxon>Amphibia</taxon>
        <taxon>Batrachia</taxon>
        <taxon>Anura</taxon>
        <taxon>Pipoidea</taxon>
        <taxon>Pipidae</taxon>
        <taxon>Xenopodinae</taxon>
        <taxon>Xenopus</taxon>
        <taxon>Silurana</taxon>
    </lineage>
</organism>
<dbReference type="AGR" id="Xenbase:XB-GENE-480054"/>
<dbReference type="InterPro" id="IPR007110">
    <property type="entry name" value="Ig-like_dom"/>
</dbReference>
<evidence type="ECO:0000256" key="1">
    <source>
        <dbReference type="ARBA" id="ARBA00004479"/>
    </source>
</evidence>
<dbReference type="GO" id="GO:0002250">
    <property type="term" value="P:adaptive immune response"/>
    <property type="evidence" value="ECO:0000318"/>
    <property type="project" value="GO_Central"/>
</dbReference>
<dbReference type="GO" id="GO:0035655">
    <property type="term" value="P:interleukin-18-mediated signaling pathway"/>
    <property type="evidence" value="ECO:0000318"/>
    <property type="project" value="GO_Central"/>
</dbReference>
<evidence type="ECO:0000313" key="19">
    <source>
        <dbReference type="RefSeq" id="XP_002934549.3"/>
    </source>
</evidence>
<feature type="chain" id="PRO_5044633743" evidence="14">
    <location>
        <begin position="22"/>
        <end position="564"/>
    </location>
</feature>
<dbReference type="PROSITE" id="PS50104">
    <property type="entry name" value="TIR"/>
    <property type="match status" value="1"/>
</dbReference>
<evidence type="ECO:0000256" key="14">
    <source>
        <dbReference type="SAM" id="SignalP"/>
    </source>
</evidence>
<keyword evidence="6" id="KW-0378">Hydrolase</keyword>
<dbReference type="InterPro" id="IPR013783">
    <property type="entry name" value="Ig-like_fold"/>
</dbReference>
<evidence type="ECO:0000256" key="12">
    <source>
        <dbReference type="ARBA" id="ARBA00023319"/>
    </source>
</evidence>
<comment type="subcellular location">
    <subcellularLocation>
        <location evidence="1">Membrane</location>
        <topology evidence="1">Single-pass type I membrane protein</topology>
    </subcellularLocation>
</comment>
<keyword evidence="3 13" id="KW-0812">Transmembrane</keyword>
<evidence type="ECO:0000259" key="15">
    <source>
        <dbReference type="PROSITE" id="PS50104"/>
    </source>
</evidence>
<evidence type="ECO:0000313" key="18">
    <source>
        <dbReference type="Proteomes" id="UP000008143"/>
    </source>
</evidence>
<reference evidence="19" key="3">
    <citation type="submission" date="2025-04" db="UniProtKB">
        <authorList>
            <consortium name="RefSeq"/>
        </authorList>
    </citation>
    <scope>IDENTIFICATION</scope>
    <source>
        <strain evidence="19">Nigerian</strain>
        <tissue evidence="19">Liver and blood</tissue>
    </source>
</reference>
<keyword evidence="8 13" id="KW-0472">Membrane</keyword>
<keyword evidence="12" id="KW-0393">Immunoglobulin domain</keyword>
<dbReference type="OMA" id="YPHIIQD"/>
<evidence type="ECO:0000256" key="10">
    <source>
        <dbReference type="ARBA" id="ARBA00023170"/>
    </source>
</evidence>
<feature type="domain" description="Ig-like" evidence="16">
    <location>
        <begin position="234"/>
        <end position="340"/>
    </location>
</feature>
<dbReference type="InterPro" id="IPR000157">
    <property type="entry name" value="TIR_dom"/>
</dbReference>
<dbReference type="FunFam" id="3.40.50.10140:FF:000002">
    <property type="entry name" value="Interleukin 1 receptor accessory protein"/>
    <property type="match status" value="1"/>
</dbReference>
<dbReference type="Pfam" id="PF01582">
    <property type="entry name" value="TIR"/>
    <property type="match status" value="1"/>
</dbReference>
<evidence type="ECO:0000256" key="9">
    <source>
        <dbReference type="ARBA" id="ARBA00023157"/>
    </source>
</evidence>
<evidence type="ECO:0000256" key="6">
    <source>
        <dbReference type="ARBA" id="ARBA00022801"/>
    </source>
</evidence>
<dbReference type="SMART" id="SM00255">
    <property type="entry name" value="TIR"/>
    <property type="match status" value="1"/>
</dbReference>
<dbReference type="Pfam" id="PF18452">
    <property type="entry name" value="Ig_6"/>
    <property type="match status" value="1"/>
</dbReference>
<dbReference type="InterPro" id="IPR041416">
    <property type="entry name" value="IL-1RAcP-like_ig"/>
</dbReference>
<evidence type="ECO:0000256" key="3">
    <source>
        <dbReference type="ARBA" id="ARBA00022692"/>
    </source>
</evidence>
<dbReference type="Gene3D" id="2.60.40.10">
    <property type="entry name" value="Immunoglobulins"/>
    <property type="match status" value="3"/>
</dbReference>
<dbReference type="GO" id="GO:0016787">
    <property type="term" value="F:hydrolase activity"/>
    <property type="evidence" value="ECO:0007669"/>
    <property type="project" value="UniProtKB-KW"/>
</dbReference>
<keyword evidence="10 19" id="KW-0675">Receptor</keyword>
<dbReference type="FunFam" id="2.60.40.10:FF:000284">
    <property type="entry name" value="interleukin-1 receptor accessory protein-like 1"/>
    <property type="match status" value="1"/>
</dbReference>
<dbReference type="InterPro" id="IPR015621">
    <property type="entry name" value="IL-1_rcpt_fam"/>
</dbReference>
<feature type="signal peptide" evidence="14">
    <location>
        <begin position="1"/>
        <end position="21"/>
    </location>
</feature>
<dbReference type="CTD" id="8807"/>
<dbReference type="InterPro" id="IPR035897">
    <property type="entry name" value="Toll_tir_struct_dom_sf"/>
</dbReference>
<dbReference type="Gene3D" id="3.40.50.10140">
    <property type="entry name" value="Toll/interleukin-1 receptor homology (TIR) domain"/>
    <property type="match status" value="1"/>
</dbReference>
<dbReference type="GeneID" id="100491212"/>
<proteinExistence type="inferred from homology"/>
<feature type="domain" description="TIR" evidence="15">
    <location>
        <begin position="395"/>
        <end position="552"/>
    </location>
</feature>
<evidence type="ECO:0000313" key="17">
    <source>
        <dbReference type="Ensembl" id="ENSXETP00000063019"/>
    </source>
</evidence>
<dbReference type="PROSITE" id="PS50835">
    <property type="entry name" value="IG_LIKE"/>
    <property type="match status" value="3"/>
</dbReference>
<evidence type="ECO:0000313" key="20">
    <source>
        <dbReference type="Xenbase" id="XB-GENE-480054"/>
    </source>
</evidence>
<dbReference type="SUPFAM" id="SSF52200">
    <property type="entry name" value="Toll/Interleukin receptor TIR domain"/>
    <property type="match status" value="1"/>
</dbReference>
<gene>
    <name evidence="17 19 20" type="primary">il18rap</name>
</gene>
<dbReference type="InterPro" id="IPR004074">
    <property type="entry name" value="IL-1_rcpt_I/II-typ"/>
</dbReference>
<dbReference type="AlphaFoldDB" id="A0A6I8PS39"/>
<evidence type="ECO:0000259" key="16">
    <source>
        <dbReference type="PROSITE" id="PS50835"/>
    </source>
</evidence>
<comment type="similarity">
    <text evidence="2">Belongs to the interleukin-1 receptor family.</text>
</comment>
<dbReference type="PRINTS" id="PR01536">
    <property type="entry name" value="INTRLKN1R12F"/>
</dbReference>
<evidence type="ECO:0000256" key="5">
    <source>
        <dbReference type="ARBA" id="ARBA00022737"/>
    </source>
</evidence>
<keyword evidence="5" id="KW-0677">Repeat</keyword>
<dbReference type="GO" id="GO:0042008">
    <property type="term" value="F:interleukin-18 receptor activity"/>
    <property type="evidence" value="ECO:0000318"/>
    <property type="project" value="GO_Central"/>
</dbReference>
<dbReference type="OrthoDB" id="6019866at2759"/>
<evidence type="ECO:0000256" key="7">
    <source>
        <dbReference type="ARBA" id="ARBA00022989"/>
    </source>
</evidence>
<dbReference type="RefSeq" id="XP_002934549.3">
    <property type="nucleotide sequence ID" value="XM_002934503.4"/>
</dbReference>
<keyword evidence="11" id="KW-0325">Glycoprotein</keyword>
<dbReference type="KEGG" id="xtr:100491212"/>
<feature type="domain" description="Ig-like" evidence="16">
    <location>
        <begin position="148"/>
        <end position="222"/>
    </location>
</feature>
<evidence type="ECO:0000256" key="2">
    <source>
        <dbReference type="ARBA" id="ARBA00009752"/>
    </source>
</evidence>
<keyword evidence="7 13" id="KW-1133">Transmembrane helix</keyword>